<dbReference type="AlphaFoldDB" id="A0A8C6SKU0"/>
<dbReference type="GO" id="GO:0097352">
    <property type="term" value="P:autophagosome maturation"/>
    <property type="evidence" value="ECO:0007669"/>
    <property type="project" value="TreeGrafter"/>
</dbReference>
<evidence type="ECO:0000256" key="9">
    <source>
        <dbReference type="ARBA" id="ARBA00023157"/>
    </source>
</evidence>
<dbReference type="InterPro" id="IPR048528">
    <property type="entry name" value="Lamp2-like_luminal"/>
</dbReference>
<reference evidence="18" key="2">
    <citation type="submission" date="2025-09" db="UniProtKB">
        <authorList>
            <consortium name="Ensembl"/>
        </authorList>
    </citation>
    <scope>IDENTIFICATION</scope>
</reference>
<evidence type="ECO:0000256" key="11">
    <source>
        <dbReference type="ARBA" id="ARBA00023228"/>
    </source>
</evidence>
<keyword evidence="19" id="KW-1185">Reference proteome</keyword>
<keyword evidence="10" id="KW-0325">Glycoprotein</keyword>
<dbReference type="GO" id="GO:0061740">
    <property type="term" value="P:protein targeting to lysosome involved in chaperone-mediated autophagy"/>
    <property type="evidence" value="ECO:0007669"/>
    <property type="project" value="TreeGrafter"/>
</dbReference>
<dbReference type="GO" id="GO:0031902">
    <property type="term" value="C:late endosome membrane"/>
    <property type="evidence" value="ECO:0007669"/>
    <property type="project" value="TreeGrafter"/>
</dbReference>
<dbReference type="InterPro" id="IPR002000">
    <property type="entry name" value="Lysosome-assoc_membr_glycop"/>
</dbReference>
<evidence type="ECO:0000256" key="10">
    <source>
        <dbReference type="ARBA" id="ARBA00023180"/>
    </source>
</evidence>
<comment type="subcellular location">
    <subcellularLocation>
        <location evidence="1">Cell membrane</location>
        <topology evidence="1">Single-pass type I membrane protein</topology>
    </subcellularLocation>
    <subcellularLocation>
        <location evidence="2">Endosome membrane</location>
        <topology evidence="2">Single-pass type I membrane protein</topology>
    </subcellularLocation>
    <subcellularLocation>
        <location evidence="12">Lysosome membrane</location>
        <topology evidence="12">Single-pass type I membrane protein</topology>
    </subcellularLocation>
</comment>
<dbReference type="Gene3D" id="2.40.160.110">
    <property type="match status" value="1"/>
</dbReference>
<evidence type="ECO:0000256" key="15">
    <source>
        <dbReference type="SAM" id="SignalP"/>
    </source>
</evidence>
<sequence length="318" mass="35263">MSRYSAFLLFLVVVPWIFCAADPVDYPEYDITTTTTAAPKTTTAAPTTTTTTTRQPPTTTAPTTPPPPRLQPPPPPPRLQQPLHHGSNNHHRGSNNNHQFSKHHLCCTKYHLYCAYSYHHPAPPLPKPTAHLYKVTKGNDSCLMVNFGLRIGFQGDKYEEMNFEYSNKTAVTGSCDEDNSTLVIQADTLKLTLTFHNDTKKFSLRALNATGTFNSGVTFSETNSNLTLWQASLGNSYMCNKEQIYNITKSLKVFTFDLQVQPFGVKKDSFSTAQECSMDDSSILIPIVVGAALAGLILIVVIAYVIGRRKTYVGYQTL</sequence>
<feature type="compositionally biased region" description="Pro residues" evidence="13">
    <location>
        <begin position="63"/>
        <end position="79"/>
    </location>
</feature>
<evidence type="ECO:0000256" key="5">
    <source>
        <dbReference type="ARBA" id="ARBA00022729"/>
    </source>
</evidence>
<evidence type="ECO:0000256" key="12">
    <source>
        <dbReference type="PROSITE-ProRule" id="PRU00740"/>
    </source>
</evidence>
<dbReference type="PRINTS" id="PR00336">
    <property type="entry name" value="LYSASSOCTDMP"/>
</dbReference>
<keyword evidence="11 12" id="KW-0458">Lysosome</keyword>
<keyword evidence="8 12" id="KW-0472">Membrane</keyword>
<evidence type="ECO:0000256" key="1">
    <source>
        <dbReference type="ARBA" id="ARBA00004251"/>
    </source>
</evidence>
<evidence type="ECO:0000256" key="13">
    <source>
        <dbReference type="SAM" id="MobiDB-lite"/>
    </source>
</evidence>
<keyword evidence="5 15" id="KW-0732">Signal</keyword>
<dbReference type="PANTHER" id="PTHR11506">
    <property type="entry name" value="LYSOSOME-ASSOCIATED MEMBRANE GLYCOPROTEIN"/>
    <property type="match status" value="1"/>
</dbReference>
<evidence type="ECO:0000259" key="16">
    <source>
        <dbReference type="Pfam" id="PF01299"/>
    </source>
</evidence>
<keyword evidence="7 14" id="KW-1133">Transmembrane helix</keyword>
<dbReference type="GO" id="GO:0005886">
    <property type="term" value="C:plasma membrane"/>
    <property type="evidence" value="ECO:0007669"/>
    <property type="project" value="UniProtKB-SubCell"/>
</dbReference>
<dbReference type="GO" id="GO:0009267">
    <property type="term" value="P:cellular response to starvation"/>
    <property type="evidence" value="ECO:0007669"/>
    <property type="project" value="TreeGrafter"/>
</dbReference>
<evidence type="ECO:0000256" key="8">
    <source>
        <dbReference type="ARBA" id="ARBA00023136"/>
    </source>
</evidence>
<feature type="signal peptide" evidence="15">
    <location>
        <begin position="1"/>
        <end position="21"/>
    </location>
</feature>
<dbReference type="Pfam" id="PF01299">
    <property type="entry name" value="Lamp2-like_luminal"/>
    <property type="match status" value="1"/>
</dbReference>
<dbReference type="Proteomes" id="UP000694523">
    <property type="component" value="Unplaced"/>
</dbReference>
<dbReference type="GO" id="GO:0000421">
    <property type="term" value="C:autophagosome membrane"/>
    <property type="evidence" value="ECO:0007669"/>
    <property type="project" value="TreeGrafter"/>
</dbReference>
<evidence type="ECO:0000259" key="17">
    <source>
        <dbReference type="Pfam" id="PF21222"/>
    </source>
</evidence>
<protein>
    <submittedName>
        <fullName evidence="18">Lysosomal-associated membrane protein 2</fullName>
    </submittedName>
</protein>
<evidence type="ECO:0000256" key="3">
    <source>
        <dbReference type="ARBA" id="ARBA00022475"/>
    </source>
</evidence>
<dbReference type="FunFam" id="2.40.160.110:FF:000001">
    <property type="entry name" value="lysosome-associated membrane glycoprotein 2 isoform X2"/>
    <property type="match status" value="1"/>
</dbReference>
<keyword evidence="3" id="KW-1003">Cell membrane</keyword>
<dbReference type="PROSITE" id="PS51407">
    <property type="entry name" value="LAMP_3"/>
    <property type="match status" value="1"/>
</dbReference>
<accession>A0A8C6SKU0</accession>
<comment type="similarity">
    <text evidence="12">Belongs to the LAMP family.</text>
</comment>
<feature type="disulfide bond" evidence="12">
    <location>
        <begin position="239"/>
        <end position="276"/>
    </location>
</feature>
<keyword evidence="6" id="KW-0967">Endosome</keyword>
<evidence type="ECO:0000256" key="6">
    <source>
        <dbReference type="ARBA" id="ARBA00022753"/>
    </source>
</evidence>
<name>A0A8C6SKU0_9GOBI</name>
<dbReference type="GO" id="GO:0005765">
    <property type="term" value="C:lysosomal membrane"/>
    <property type="evidence" value="ECO:0007669"/>
    <property type="project" value="UniProtKB-SubCell"/>
</dbReference>
<feature type="region of interest" description="Disordered" evidence="13">
    <location>
        <begin position="40"/>
        <end position="96"/>
    </location>
</feature>
<feature type="domain" description="Lysosome-associated membrane glycoprotein 2-like luminal" evidence="16">
    <location>
        <begin position="128"/>
        <end position="266"/>
    </location>
</feature>
<reference evidence="18" key="1">
    <citation type="submission" date="2025-08" db="UniProtKB">
        <authorList>
            <consortium name="Ensembl"/>
        </authorList>
    </citation>
    <scope>IDENTIFICATION</scope>
</reference>
<dbReference type="PANTHER" id="PTHR11506:SF6">
    <property type="entry name" value="LYSOSOME-ASSOCIATED MEMBRANE GLYCOPROTEIN 2"/>
    <property type="match status" value="1"/>
</dbReference>
<evidence type="ECO:0000256" key="2">
    <source>
        <dbReference type="ARBA" id="ARBA00004530"/>
    </source>
</evidence>
<evidence type="ECO:0000256" key="7">
    <source>
        <dbReference type="ARBA" id="ARBA00022989"/>
    </source>
</evidence>
<evidence type="ECO:0000256" key="4">
    <source>
        <dbReference type="ARBA" id="ARBA00022692"/>
    </source>
</evidence>
<feature type="domain" description="Lysosome-associated membrane glycoprotein 2-like transmembrane" evidence="17">
    <location>
        <begin position="285"/>
        <end position="316"/>
    </location>
</feature>
<keyword evidence="9 12" id="KW-1015">Disulfide bond</keyword>
<feature type="compositionally biased region" description="Low complexity" evidence="13">
    <location>
        <begin position="40"/>
        <end position="62"/>
    </location>
</feature>
<dbReference type="InterPro" id="IPR048524">
    <property type="entry name" value="Lamp2-like_TM"/>
</dbReference>
<proteinExistence type="inferred from homology"/>
<evidence type="ECO:0000313" key="19">
    <source>
        <dbReference type="Proteomes" id="UP000694523"/>
    </source>
</evidence>
<keyword evidence="4 12" id="KW-0812">Transmembrane</keyword>
<dbReference type="Ensembl" id="ENSNMLT00000009469.1">
    <property type="protein sequence ID" value="ENSNMLP00000008328.1"/>
    <property type="gene ID" value="ENSNMLG00000005912.1"/>
</dbReference>
<organism evidence="18 19">
    <name type="scientific">Neogobius melanostomus</name>
    <name type="common">round goby</name>
    <dbReference type="NCBI Taxonomy" id="47308"/>
    <lineage>
        <taxon>Eukaryota</taxon>
        <taxon>Metazoa</taxon>
        <taxon>Chordata</taxon>
        <taxon>Craniata</taxon>
        <taxon>Vertebrata</taxon>
        <taxon>Euteleostomi</taxon>
        <taxon>Actinopterygii</taxon>
        <taxon>Neopterygii</taxon>
        <taxon>Teleostei</taxon>
        <taxon>Neoteleostei</taxon>
        <taxon>Acanthomorphata</taxon>
        <taxon>Gobiaria</taxon>
        <taxon>Gobiiformes</taxon>
        <taxon>Gobioidei</taxon>
        <taxon>Gobiidae</taxon>
        <taxon>Benthophilinae</taxon>
        <taxon>Neogobiini</taxon>
        <taxon>Neogobius</taxon>
    </lineage>
</organism>
<dbReference type="Pfam" id="PF21222">
    <property type="entry name" value="Lamp2_2nd"/>
    <property type="match status" value="1"/>
</dbReference>
<feature type="chain" id="PRO_5034657894" evidence="15">
    <location>
        <begin position="22"/>
        <end position="318"/>
    </location>
</feature>
<evidence type="ECO:0000313" key="18">
    <source>
        <dbReference type="Ensembl" id="ENSNMLP00000008328.1"/>
    </source>
</evidence>
<feature type="transmembrane region" description="Helical" evidence="14">
    <location>
        <begin position="283"/>
        <end position="306"/>
    </location>
</feature>
<evidence type="ECO:0000256" key="14">
    <source>
        <dbReference type="SAM" id="Phobius"/>
    </source>
</evidence>
<comment type="caution">
    <text evidence="12">Lacks conserved residue(s) required for the propagation of feature annotation.</text>
</comment>